<dbReference type="GO" id="GO:0005634">
    <property type="term" value="C:nucleus"/>
    <property type="evidence" value="ECO:0007669"/>
    <property type="project" value="TreeGrafter"/>
</dbReference>
<dbReference type="InterPro" id="IPR003653">
    <property type="entry name" value="Peptidase_C48_C"/>
</dbReference>
<dbReference type="PANTHER" id="PTHR12606:SF141">
    <property type="entry name" value="GH15225P-RELATED"/>
    <property type="match status" value="1"/>
</dbReference>
<feature type="compositionally biased region" description="Polar residues" evidence="6">
    <location>
        <begin position="663"/>
        <end position="682"/>
    </location>
</feature>
<dbReference type="AlphaFoldDB" id="W8AMT3"/>
<dbReference type="GO" id="GO:0060255">
    <property type="term" value="P:regulation of macromolecule metabolic process"/>
    <property type="evidence" value="ECO:0007669"/>
    <property type="project" value="UniProtKB-ARBA"/>
</dbReference>
<feature type="compositionally biased region" description="Polar residues" evidence="6">
    <location>
        <begin position="100"/>
        <end position="111"/>
    </location>
</feature>
<evidence type="ECO:0000256" key="4">
    <source>
        <dbReference type="ARBA" id="ARBA00022807"/>
    </source>
</evidence>
<reference evidence="8" key="1">
    <citation type="submission" date="2013-07" db="EMBL/GenBank/DDBJ databases">
        <authorList>
            <person name="Geib S."/>
        </authorList>
    </citation>
    <scope>NUCLEOTIDE SEQUENCE</scope>
</reference>
<dbReference type="GO" id="GO:0016926">
    <property type="term" value="P:protein desumoylation"/>
    <property type="evidence" value="ECO:0007669"/>
    <property type="project" value="TreeGrafter"/>
</dbReference>
<dbReference type="Gene3D" id="3.40.395.10">
    <property type="entry name" value="Adenoviral Proteinase, Chain A"/>
    <property type="match status" value="1"/>
</dbReference>
<proteinExistence type="evidence at transcript level"/>
<evidence type="ECO:0000259" key="7">
    <source>
        <dbReference type="PROSITE" id="PS50600"/>
    </source>
</evidence>
<keyword evidence="4" id="KW-0788">Thiol protease</keyword>
<dbReference type="InterPro" id="IPR038765">
    <property type="entry name" value="Papain-like_cys_pep_sf"/>
</dbReference>
<sequence>MMYIEHTPLEDNLQYFLKNHIPASDANSILAHVRGFDEISATQLHTQTQANIAYSRYSGNLNVLHLSDTSSRIKVPNITDKDTNSYFARKKLSPPGARNRNASSPPQLNGIGNITYEEEGEEEEKYELIDIVDDPEERGDTKNNELTQESSANCVEKVQTPVTEEIIIQIEGEEDNYDYFVQPAPKQRKHSPTRAPNHQLFGQRRQSAGEPQKARKRPLRPVPAAIPIEAIQTELELPPLELIPPQPRRKRVLNGQLPLPLERCDSAESVTSSYYLAEDDVEFAGYNYTKGHRRLLENGQAEGEEELETEEDYDTYYTLPERTSGRPTNSQMGIDIFNRLRRLLNLNTDSAGNTQGEDTRKRSANYSADANPHPIKYKKVHNRFPKIITHKLDDADFDVISSFPKHEKQMLSCKSPSSASQNSLEMTQRKSLHSIEKPKYRKSMFTAPTITHRLVKNTSYADVEFSDDDEPELVRGFGVGLASGSVMRGEHTVNPLPRTINVPIMRESENARAAIMKPPPPLIEPRTGSILATSLMPEIDLTKRKPLSYSEVLRQSLQIPMGSGHVLGRRTASSASSSGATSASNGGINILGNLRSNMWSTNARSILSHEIETEEHEKYQQLLQQVVPCLYGSTEGANARTLPKPAFGFDPPQKRSALQHVNLGNQKSVSNQRRSLTEQNSYARALKRPPLSSTINLDDDDDDGDEENNDVTLVNVRKQTPVRTALPTVIVDDDDDEISEIIDLDDDERQVVSACTKLKDQNESGPGLGANDKKKCLTRLPYVEPVNTLQERFNTSPHLKSNWLESLQSKWTEKKKSRLQEVNETVNVLEKLTAERRAAELEMQERLRKIQIVDPDLLVIDDFPEPVIEEEPEFIDLTPEHQNRIKAAVMGPPDQVLVSKFNLNITRRDIHTLLGHNWLNDEVINFYMNLLTERGEKRHEKHGLPTVYAMNTFFVPRLLSAGHGGVKRWTRKVDIFSKDIIPVPVHVGGVHWCMAIIHLKNRTIKYYDSMGTPNPTVLKALEQYLKDESLDKRKQPYDTSNFEIESVRDVPRQMNGSDCGVFSCMFAEYITRNREITFSQQNMEYFRHKMILEIVSGELLQ</sequence>
<feature type="coiled-coil region" evidence="5">
    <location>
        <begin position="822"/>
        <end position="849"/>
    </location>
</feature>
<dbReference type="FunFam" id="3.40.395.10:FF:000001">
    <property type="entry name" value="Sentrin-specific protease 1"/>
    <property type="match status" value="1"/>
</dbReference>
<keyword evidence="3" id="KW-0378">Hydrolase</keyword>
<keyword evidence="5" id="KW-0175">Coiled coil</keyword>
<dbReference type="GO" id="GO:0006508">
    <property type="term" value="P:proteolysis"/>
    <property type="evidence" value="ECO:0007669"/>
    <property type="project" value="UniProtKB-KW"/>
</dbReference>
<feature type="domain" description="Ubiquitin-like protease family profile" evidence="7">
    <location>
        <begin position="903"/>
        <end position="1070"/>
    </location>
</feature>
<organism evidence="8">
    <name type="scientific">Ceratitis capitata</name>
    <name type="common">Mediterranean fruit fly</name>
    <name type="synonym">Tephritis capitata</name>
    <dbReference type="NCBI Taxonomy" id="7213"/>
    <lineage>
        <taxon>Eukaryota</taxon>
        <taxon>Metazoa</taxon>
        <taxon>Ecdysozoa</taxon>
        <taxon>Arthropoda</taxon>
        <taxon>Hexapoda</taxon>
        <taxon>Insecta</taxon>
        <taxon>Pterygota</taxon>
        <taxon>Neoptera</taxon>
        <taxon>Endopterygota</taxon>
        <taxon>Diptera</taxon>
        <taxon>Brachycera</taxon>
        <taxon>Muscomorpha</taxon>
        <taxon>Tephritoidea</taxon>
        <taxon>Tephritidae</taxon>
        <taxon>Ceratitis</taxon>
        <taxon>Ceratitis</taxon>
    </lineage>
</organism>
<dbReference type="PANTHER" id="PTHR12606">
    <property type="entry name" value="SENTRIN/SUMO-SPECIFIC PROTEASE"/>
    <property type="match status" value="1"/>
</dbReference>
<evidence type="ECO:0000256" key="3">
    <source>
        <dbReference type="ARBA" id="ARBA00022801"/>
    </source>
</evidence>
<feature type="region of interest" description="Disordered" evidence="6">
    <location>
        <begin position="185"/>
        <end position="219"/>
    </location>
</feature>
<feature type="compositionally biased region" description="Acidic residues" evidence="6">
    <location>
        <begin position="697"/>
        <end position="708"/>
    </location>
</feature>
<dbReference type="OrthoDB" id="1939479at2759"/>
<keyword evidence="2 8" id="KW-0645">Protease</keyword>
<reference evidence="8" key="2">
    <citation type="journal article" date="2014" name="BMC Genomics">
        <title>A genomic perspective to assessing quality of mass-reared SIT flies used in Mediterranean fruit fly (Ceratitis capitata) eradication in California.</title>
        <authorList>
            <person name="Calla B."/>
            <person name="Hall B."/>
            <person name="Hou S."/>
            <person name="Geib S.M."/>
        </authorList>
    </citation>
    <scope>NUCLEOTIDE SEQUENCE</scope>
</reference>
<feature type="compositionally biased region" description="Low complexity" evidence="6">
    <location>
        <begin position="569"/>
        <end position="584"/>
    </location>
</feature>
<feature type="region of interest" description="Disordered" evidence="6">
    <location>
        <begin position="568"/>
        <end position="587"/>
    </location>
</feature>
<accession>W8AMT3</accession>
<dbReference type="Pfam" id="PF02902">
    <property type="entry name" value="Peptidase_C48"/>
    <property type="match status" value="1"/>
</dbReference>
<dbReference type="GO" id="GO:0016929">
    <property type="term" value="F:deSUMOylase activity"/>
    <property type="evidence" value="ECO:0007669"/>
    <property type="project" value="TreeGrafter"/>
</dbReference>
<feature type="region of interest" description="Disordered" evidence="6">
    <location>
        <begin position="348"/>
        <end position="373"/>
    </location>
</feature>
<protein>
    <submittedName>
        <fullName evidence="8">Sentrin-specific protease 1</fullName>
    </submittedName>
</protein>
<dbReference type="EMBL" id="GAMC01016470">
    <property type="protein sequence ID" value="JAB90085.1"/>
    <property type="molecule type" value="mRNA"/>
</dbReference>
<evidence type="ECO:0000256" key="6">
    <source>
        <dbReference type="SAM" id="MobiDB-lite"/>
    </source>
</evidence>
<name>W8AMT3_CERCA</name>
<dbReference type="SUPFAM" id="SSF54001">
    <property type="entry name" value="Cysteine proteinases"/>
    <property type="match status" value="1"/>
</dbReference>
<evidence type="ECO:0000313" key="8">
    <source>
        <dbReference type="EMBL" id="JAB90085.1"/>
    </source>
</evidence>
<feature type="region of interest" description="Disordered" evidence="6">
    <location>
        <begin position="663"/>
        <end position="708"/>
    </location>
</feature>
<dbReference type="PROSITE" id="PS50600">
    <property type="entry name" value="ULP_PROTEASE"/>
    <property type="match status" value="1"/>
</dbReference>
<feature type="region of interest" description="Disordered" evidence="6">
    <location>
        <begin position="90"/>
        <end position="111"/>
    </location>
</feature>
<evidence type="ECO:0000256" key="2">
    <source>
        <dbReference type="ARBA" id="ARBA00022670"/>
    </source>
</evidence>
<gene>
    <name evidence="8" type="primary">SENP1</name>
</gene>
<evidence type="ECO:0000256" key="1">
    <source>
        <dbReference type="ARBA" id="ARBA00005234"/>
    </source>
</evidence>
<evidence type="ECO:0000256" key="5">
    <source>
        <dbReference type="SAM" id="Coils"/>
    </source>
</evidence>
<comment type="similarity">
    <text evidence="1">Belongs to the peptidase C48 family.</text>
</comment>
<dbReference type="GO" id="GO:0080090">
    <property type="term" value="P:regulation of primary metabolic process"/>
    <property type="evidence" value="ECO:0007669"/>
    <property type="project" value="UniProtKB-ARBA"/>
</dbReference>